<keyword evidence="6" id="KW-1185">Reference proteome</keyword>
<dbReference type="GO" id="GO:0005737">
    <property type="term" value="C:cytoplasm"/>
    <property type="evidence" value="ECO:0007669"/>
    <property type="project" value="UniProtKB-SubCell"/>
</dbReference>
<sequence>MPVEELPPSKLGTKEHWDSVYEREVRVFDDCGDEGEVWFGEDSVRKMRKWAHTNLPSSSTTLRVLECGSGNGTLLLSFLTSPEPPARSFHLTGIDYCLSAKTLAESVEKSRREELEDEDDLEDEEVVNEVTAEWRVGDLLRDDFKGEIWDLVMDKGTYDALCLSNDPVEEDERKRLPSEVYPERITKLVKPGGFFLITSCNFTEEEIKERYGKEDLGISSVPHPTFSFGGKKGSTVCTVAFKKFS</sequence>
<proteinExistence type="inferred from homology"/>
<comment type="similarity">
    <text evidence="4">Belongs to the class I-like SAM-binding methyltransferase superfamily. EFM4 family.</text>
</comment>
<dbReference type="PANTHER" id="PTHR12843">
    <property type="entry name" value="PROTEIN-LYSINE N-METHYLTRANSFERASE METTL10"/>
    <property type="match status" value="1"/>
</dbReference>
<gene>
    <name evidence="4" type="primary">EFM4</name>
    <name evidence="5" type="ORF">L198_06804</name>
</gene>
<dbReference type="HAMAP" id="MF_03188">
    <property type="entry name" value="Methyltr_EFM4"/>
    <property type="match status" value="1"/>
</dbReference>
<protein>
    <recommendedName>
        <fullName evidence="4">Protein-lysine N-methyltransferase EFM4</fullName>
        <ecNumber evidence="4">2.1.1.-</ecNumber>
    </recommendedName>
    <alternativeName>
        <fullName evidence="4">Elongation factor methyltransferase 4</fullName>
    </alternativeName>
</protein>
<dbReference type="AlphaFoldDB" id="A0A1E3IHP8"/>
<organism evidence="5 6">
    <name type="scientific">Cryptococcus wingfieldii CBS 7118</name>
    <dbReference type="NCBI Taxonomy" id="1295528"/>
    <lineage>
        <taxon>Eukaryota</taxon>
        <taxon>Fungi</taxon>
        <taxon>Dikarya</taxon>
        <taxon>Basidiomycota</taxon>
        <taxon>Agaricomycotina</taxon>
        <taxon>Tremellomycetes</taxon>
        <taxon>Tremellales</taxon>
        <taxon>Cryptococcaceae</taxon>
        <taxon>Cryptococcus</taxon>
    </lineage>
</organism>
<keyword evidence="1 4" id="KW-0489">Methyltransferase</keyword>
<evidence type="ECO:0000256" key="2">
    <source>
        <dbReference type="ARBA" id="ARBA00022679"/>
    </source>
</evidence>
<dbReference type="GO" id="GO:0016192">
    <property type="term" value="P:vesicle-mediated transport"/>
    <property type="evidence" value="ECO:0007669"/>
    <property type="project" value="UniProtKB-UniRule"/>
</dbReference>
<dbReference type="GO" id="GO:0032259">
    <property type="term" value="P:methylation"/>
    <property type="evidence" value="ECO:0007669"/>
    <property type="project" value="UniProtKB-KW"/>
</dbReference>
<dbReference type="RefSeq" id="XP_019029126.1">
    <property type="nucleotide sequence ID" value="XM_019178849.1"/>
</dbReference>
<dbReference type="Gene3D" id="3.40.50.150">
    <property type="entry name" value="Vaccinia Virus protein VP39"/>
    <property type="match status" value="1"/>
</dbReference>
<evidence type="ECO:0000313" key="5">
    <source>
        <dbReference type="EMBL" id="ODN88058.1"/>
    </source>
</evidence>
<keyword evidence="3 4" id="KW-0949">S-adenosyl-L-methionine</keyword>
<comment type="function">
    <text evidence="4">S-adenosyl-L-methionine-dependent protein-lysine N-methyltransferase that mono- and dimethylates elongation factor 1-alpha at 'Lys-316'. May play a role in intracellular transport.</text>
</comment>
<dbReference type="Proteomes" id="UP000094819">
    <property type="component" value="Unassembled WGS sequence"/>
</dbReference>
<name>A0A1E3IHP8_9TREE</name>
<dbReference type="InterPro" id="IPR026635">
    <property type="entry name" value="Efm4/METTL10"/>
</dbReference>
<accession>A0A1E3IHP8</accession>
<evidence type="ECO:0000313" key="6">
    <source>
        <dbReference type="Proteomes" id="UP000094819"/>
    </source>
</evidence>
<dbReference type="InterPro" id="IPR029063">
    <property type="entry name" value="SAM-dependent_MTases_sf"/>
</dbReference>
<dbReference type="GO" id="GO:0016279">
    <property type="term" value="F:protein-lysine N-methyltransferase activity"/>
    <property type="evidence" value="ECO:0007669"/>
    <property type="project" value="UniProtKB-UniRule"/>
</dbReference>
<comment type="subcellular location">
    <subcellularLocation>
        <location evidence="4">Cytoplasm</location>
    </subcellularLocation>
</comment>
<dbReference type="PANTHER" id="PTHR12843:SF5">
    <property type="entry name" value="EEF1A LYSINE METHYLTRANSFERASE 2"/>
    <property type="match status" value="1"/>
</dbReference>
<dbReference type="FunFam" id="3.40.50.150:FF:000624">
    <property type="entry name" value="Protein-lysine N-methyltransferase EFM4"/>
    <property type="match status" value="1"/>
</dbReference>
<evidence type="ECO:0000256" key="1">
    <source>
        <dbReference type="ARBA" id="ARBA00022603"/>
    </source>
</evidence>
<keyword evidence="2 4" id="KW-0808">Transferase</keyword>
<dbReference type="OrthoDB" id="10069295at2759"/>
<dbReference type="EMBL" id="AWGH01000026">
    <property type="protein sequence ID" value="ODN88058.1"/>
    <property type="molecule type" value="Genomic_DNA"/>
</dbReference>
<evidence type="ECO:0000256" key="4">
    <source>
        <dbReference type="HAMAP-Rule" id="MF_03188"/>
    </source>
</evidence>
<keyword evidence="4" id="KW-0813">Transport</keyword>
<dbReference type="EC" id="2.1.1.-" evidence="4"/>
<dbReference type="SUPFAM" id="SSF53335">
    <property type="entry name" value="S-adenosyl-L-methionine-dependent methyltransferases"/>
    <property type="match status" value="1"/>
</dbReference>
<comment type="caution">
    <text evidence="5">The sequence shown here is derived from an EMBL/GenBank/DDBJ whole genome shotgun (WGS) entry which is preliminary data.</text>
</comment>
<keyword evidence="4" id="KW-0963">Cytoplasm</keyword>
<reference evidence="5 6" key="1">
    <citation type="submission" date="2016-06" db="EMBL/GenBank/DDBJ databases">
        <title>Evolution of pathogenesis and genome organization in the Tremellales.</title>
        <authorList>
            <person name="Cuomo C."/>
            <person name="Litvintseva A."/>
            <person name="Heitman J."/>
            <person name="Chen Y."/>
            <person name="Sun S."/>
            <person name="Springer D."/>
            <person name="Dromer F."/>
            <person name="Young S."/>
            <person name="Zeng Q."/>
            <person name="Chapman S."/>
            <person name="Gujja S."/>
            <person name="Saif S."/>
            <person name="Birren B."/>
        </authorList>
    </citation>
    <scope>NUCLEOTIDE SEQUENCE [LARGE SCALE GENOMIC DNA]</scope>
    <source>
        <strain evidence="5 6">CBS 7118</strain>
    </source>
</reference>
<dbReference type="GeneID" id="30196016"/>
<evidence type="ECO:0000256" key="3">
    <source>
        <dbReference type="ARBA" id="ARBA00022691"/>
    </source>
</evidence>